<evidence type="ECO:0000256" key="1">
    <source>
        <dbReference type="ARBA" id="ARBA00022630"/>
    </source>
</evidence>
<evidence type="ECO:0000259" key="4">
    <source>
        <dbReference type="Pfam" id="PF03358"/>
    </source>
</evidence>
<keyword evidence="3" id="KW-0560">Oxidoreductase</keyword>
<dbReference type="SUPFAM" id="SSF52218">
    <property type="entry name" value="Flavoproteins"/>
    <property type="match status" value="1"/>
</dbReference>
<gene>
    <name evidence="5" type="ORF">AZF04_00330</name>
</gene>
<evidence type="ECO:0000313" key="5">
    <source>
        <dbReference type="EMBL" id="KYG34817.1"/>
    </source>
</evidence>
<dbReference type="OrthoDB" id="1643408at2"/>
<dbReference type="EMBL" id="LTAO01000001">
    <property type="protein sequence ID" value="KYG34817.1"/>
    <property type="molecule type" value="Genomic_DNA"/>
</dbReference>
<evidence type="ECO:0000256" key="3">
    <source>
        <dbReference type="ARBA" id="ARBA00023002"/>
    </source>
</evidence>
<dbReference type="STRING" id="519424.AZF04_00330"/>
<dbReference type="PANTHER" id="PTHR43408:SF1">
    <property type="entry name" value="FMN REDUCTASE (NADPH)"/>
    <property type="match status" value="1"/>
</dbReference>
<dbReference type="RefSeq" id="WP_061947077.1">
    <property type="nucleotide sequence ID" value="NZ_LTAO01000001.1"/>
</dbReference>
<evidence type="ECO:0000256" key="2">
    <source>
        <dbReference type="ARBA" id="ARBA00022643"/>
    </source>
</evidence>
<keyword evidence="6" id="KW-1185">Reference proteome</keyword>
<accession>A0A161QAG7</accession>
<dbReference type="GO" id="GO:0046306">
    <property type="term" value="P:alkanesulfonate catabolic process"/>
    <property type="evidence" value="ECO:0007669"/>
    <property type="project" value="InterPro"/>
</dbReference>
<dbReference type="Pfam" id="PF03358">
    <property type="entry name" value="FMN_red"/>
    <property type="match status" value="1"/>
</dbReference>
<dbReference type="InterPro" id="IPR051814">
    <property type="entry name" value="NAD(P)H-dep_FMN_reductase"/>
</dbReference>
<dbReference type="NCBIfam" id="TIGR03567">
    <property type="entry name" value="FMN_reduc_SsuE"/>
    <property type="match status" value="1"/>
</dbReference>
<dbReference type="Proteomes" id="UP000075806">
    <property type="component" value="Unassembled WGS sequence"/>
</dbReference>
<reference evidence="5" key="1">
    <citation type="submission" date="2016-02" db="EMBL/GenBank/DDBJ databases">
        <title>Genome sequence of Bacillus trypoxylicola KCTC 13244(T).</title>
        <authorList>
            <person name="Jeong H."/>
            <person name="Park S.-H."/>
            <person name="Choi S.-K."/>
        </authorList>
    </citation>
    <scope>NUCLEOTIDE SEQUENCE [LARGE SCALE GENOMIC DNA]</scope>
    <source>
        <strain evidence="5">KCTC 13244</strain>
    </source>
</reference>
<dbReference type="InterPro" id="IPR005025">
    <property type="entry name" value="FMN_Rdtase-like_dom"/>
</dbReference>
<evidence type="ECO:0000313" key="6">
    <source>
        <dbReference type="Proteomes" id="UP000075806"/>
    </source>
</evidence>
<dbReference type="GO" id="GO:0008752">
    <property type="term" value="F:FMN reductase [NAD(P)H] activity"/>
    <property type="evidence" value="ECO:0007669"/>
    <property type="project" value="InterPro"/>
</dbReference>
<organism evidence="5 6">
    <name type="scientific">Alkalihalobacillus trypoxylicola</name>
    <dbReference type="NCBI Taxonomy" id="519424"/>
    <lineage>
        <taxon>Bacteria</taxon>
        <taxon>Bacillati</taxon>
        <taxon>Bacillota</taxon>
        <taxon>Bacilli</taxon>
        <taxon>Bacillales</taxon>
        <taxon>Bacillaceae</taxon>
        <taxon>Alkalihalobacillus</taxon>
    </lineage>
</organism>
<comment type="caution">
    <text evidence="5">The sequence shown here is derived from an EMBL/GenBank/DDBJ whole genome shotgun (WGS) entry which is preliminary data.</text>
</comment>
<dbReference type="PANTHER" id="PTHR43408">
    <property type="entry name" value="FMN REDUCTASE (NADPH)"/>
    <property type="match status" value="1"/>
</dbReference>
<name>A0A161QAG7_9BACI</name>
<dbReference type="InterPro" id="IPR029039">
    <property type="entry name" value="Flavoprotein-like_sf"/>
</dbReference>
<keyword evidence="2" id="KW-0288">FMN</keyword>
<dbReference type="AlphaFoldDB" id="A0A161QAG7"/>
<dbReference type="InterPro" id="IPR020048">
    <property type="entry name" value="NADPH-dep_FMN_reduc_SsuE"/>
</dbReference>
<dbReference type="Gene3D" id="3.40.50.360">
    <property type="match status" value="1"/>
</dbReference>
<keyword evidence="1" id="KW-0285">Flavoprotein</keyword>
<proteinExistence type="predicted"/>
<sequence>MSHIVILSGSPKKNSRLNGMIQYAKEYAENKSETAEILHIIDLPAQVLIEGLYQDQALQAFHECINKAKKIIVATQVYKASFTGVLKTYLDLIPPKGFKGKDILPIVLGGSLAHYLMLDNSLKPVLASLEPDNIRRGVYTIEQDVKWVKEDQLQINEQAKTRLDKAFHDFLDH</sequence>
<protein>
    <submittedName>
        <fullName evidence="5">FMN reductase</fullName>
    </submittedName>
</protein>
<feature type="domain" description="NADPH-dependent FMN reductase-like" evidence="4">
    <location>
        <begin position="4"/>
        <end position="143"/>
    </location>
</feature>